<reference evidence="2 3" key="1">
    <citation type="submission" date="2019-04" db="EMBL/GenBank/DDBJ databases">
        <authorList>
            <person name="Li Y."/>
            <person name="Wang J."/>
        </authorList>
    </citation>
    <scope>NUCLEOTIDE SEQUENCE [LARGE SCALE GENOMIC DNA]</scope>
    <source>
        <strain evidence="2 3">DSM 14668</strain>
    </source>
</reference>
<evidence type="ECO:0000313" key="2">
    <source>
        <dbReference type="EMBL" id="TKC98930.1"/>
    </source>
</evidence>
<comment type="caution">
    <text evidence="2">The sequence shown here is derived from an EMBL/GenBank/DDBJ whole genome shotgun (WGS) entry which is preliminary data.</text>
</comment>
<organism evidence="2 3">
    <name type="scientific">Polyangium fumosum</name>
    <dbReference type="NCBI Taxonomy" id="889272"/>
    <lineage>
        <taxon>Bacteria</taxon>
        <taxon>Pseudomonadati</taxon>
        <taxon>Myxococcota</taxon>
        <taxon>Polyangia</taxon>
        <taxon>Polyangiales</taxon>
        <taxon>Polyangiaceae</taxon>
        <taxon>Polyangium</taxon>
    </lineage>
</organism>
<name>A0A4U1IWJ7_9BACT</name>
<feature type="compositionally biased region" description="Gly residues" evidence="1">
    <location>
        <begin position="138"/>
        <end position="158"/>
    </location>
</feature>
<feature type="compositionally biased region" description="Pro residues" evidence="1">
    <location>
        <begin position="104"/>
        <end position="119"/>
    </location>
</feature>
<keyword evidence="3" id="KW-1185">Reference proteome</keyword>
<dbReference type="Proteomes" id="UP000309215">
    <property type="component" value="Unassembled WGS sequence"/>
</dbReference>
<feature type="region of interest" description="Disordered" evidence="1">
    <location>
        <begin position="102"/>
        <end position="216"/>
    </location>
</feature>
<accession>A0A4U1IWJ7</accession>
<dbReference type="EMBL" id="SSMQ01000062">
    <property type="protein sequence ID" value="TKC98930.1"/>
    <property type="molecule type" value="Genomic_DNA"/>
</dbReference>
<dbReference type="AlphaFoldDB" id="A0A4U1IWJ7"/>
<gene>
    <name evidence="2" type="ORF">E8A74_39745</name>
</gene>
<evidence type="ECO:0000256" key="1">
    <source>
        <dbReference type="SAM" id="MobiDB-lite"/>
    </source>
</evidence>
<protein>
    <submittedName>
        <fullName evidence="2">Uncharacterized protein</fullName>
    </submittedName>
</protein>
<feature type="compositionally biased region" description="Basic and acidic residues" evidence="1">
    <location>
        <begin position="163"/>
        <end position="194"/>
    </location>
</feature>
<proteinExistence type="predicted"/>
<feature type="compositionally biased region" description="Basic and acidic residues" evidence="1">
    <location>
        <begin position="120"/>
        <end position="137"/>
    </location>
</feature>
<dbReference type="OrthoDB" id="5528474at2"/>
<dbReference type="RefSeq" id="WP_136934338.1">
    <property type="nucleotide sequence ID" value="NZ_SSMQ01000062.1"/>
</dbReference>
<sequence>MRASRVYLVVLLVLGLVVFSSPVLGQECKRKTPIHYIGMCMHPHGPAHNEWTYDFSGNPVFDRAARELVACHDVLPLFVYQPNADLKSSQLIPKKFFHLATACEPPPPPKPKPAPPPPPAKKEDPPRKEKANGDEKGGGGSGKGGGGSENGSGGGGGSDPDSVEERVEKHRIRREDPPRKEAASGGSRSKEMVLPKEGVLSKEGVLPSRDEVHPPKCVDESCTLVDRGGALPELQHRDGRALVSAVPCAQTKEGCKGEGKGNGDEKKEETDFDKLAQQLALAAGLAEDPSHDIHRKDGKKHGIVGGEDPDGFNHPALQAAVAFVQLSALARAQVKAFQAKLTEAAKKKLPVVINGAKELSEDAIAYLRKKYGKKRLAGTLADMQVIGPYEVMSKFTDGLEGTYQAHHIFETARMKHFGFDPAKGPAVILTTAKHDEIGKKLRARMKTVINPKDPSQVLKAYQDVYADAPHWIEAIKKYFVK</sequence>
<evidence type="ECO:0000313" key="3">
    <source>
        <dbReference type="Proteomes" id="UP000309215"/>
    </source>
</evidence>